<evidence type="ECO:0008006" key="4">
    <source>
        <dbReference type="Google" id="ProtNLM"/>
    </source>
</evidence>
<protein>
    <recommendedName>
        <fullName evidence="4">C-type lectin domain-containing protein</fullName>
    </recommendedName>
</protein>
<organism evidence="2 3">
    <name type="scientific">Pelusios castaneus</name>
    <name type="common">West African mud turtle</name>
    <dbReference type="NCBI Taxonomy" id="367368"/>
    <lineage>
        <taxon>Eukaryota</taxon>
        <taxon>Metazoa</taxon>
        <taxon>Chordata</taxon>
        <taxon>Craniata</taxon>
        <taxon>Vertebrata</taxon>
        <taxon>Euteleostomi</taxon>
        <taxon>Archelosauria</taxon>
        <taxon>Testudinata</taxon>
        <taxon>Testudines</taxon>
        <taxon>Pleurodira</taxon>
        <taxon>Pelomedusidae</taxon>
        <taxon>Pelusios</taxon>
    </lineage>
</organism>
<dbReference type="InterPro" id="IPR016187">
    <property type="entry name" value="CTDL_fold"/>
</dbReference>
<feature type="signal peptide" evidence="1">
    <location>
        <begin position="1"/>
        <end position="21"/>
    </location>
</feature>
<dbReference type="InterPro" id="IPR050828">
    <property type="entry name" value="C-type_lectin/matrix_domain"/>
</dbReference>
<accession>A0A8C8VKE6</accession>
<feature type="chain" id="PRO_5034812959" description="C-type lectin domain-containing protein" evidence="1">
    <location>
        <begin position="22"/>
        <end position="88"/>
    </location>
</feature>
<reference evidence="2" key="1">
    <citation type="submission" date="2025-08" db="UniProtKB">
        <authorList>
            <consortium name="Ensembl"/>
        </authorList>
    </citation>
    <scope>IDENTIFICATION</scope>
</reference>
<evidence type="ECO:0000313" key="3">
    <source>
        <dbReference type="Proteomes" id="UP000694393"/>
    </source>
</evidence>
<dbReference type="Ensembl" id="ENSPCET00000014653.1">
    <property type="protein sequence ID" value="ENSPCEP00000014131.1"/>
    <property type="gene ID" value="ENSPCEG00000011217.1"/>
</dbReference>
<dbReference type="Gene3D" id="3.10.100.10">
    <property type="entry name" value="Mannose-Binding Protein A, subunit A"/>
    <property type="match status" value="1"/>
</dbReference>
<evidence type="ECO:0000313" key="2">
    <source>
        <dbReference type="Ensembl" id="ENSPCEP00000014131.1"/>
    </source>
</evidence>
<proteinExistence type="predicted"/>
<evidence type="ECO:0000256" key="1">
    <source>
        <dbReference type="SAM" id="SignalP"/>
    </source>
</evidence>
<sequence length="88" mass="9913">MFLHFCVTSLSFLKQIRLLLGHPSNPLAACPGEKWVPFQGKCYYFSEANETWIYSQKTCSSLNASLAGIDTRQELVSPCSRDRPGLAW</sequence>
<dbReference type="SUPFAM" id="SSF56436">
    <property type="entry name" value="C-type lectin-like"/>
    <property type="match status" value="1"/>
</dbReference>
<dbReference type="PANTHER" id="PTHR45710">
    <property type="entry name" value="C-TYPE LECTIN DOMAIN-CONTAINING PROTEIN 180"/>
    <property type="match status" value="1"/>
</dbReference>
<dbReference type="PANTHER" id="PTHR45710:SF35">
    <property type="entry name" value="C-TYPE LECTIN DOMAIN FAMILY 2 MEMBER D"/>
    <property type="match status" value="1"/>
</dbReference>
<name>A0A8C8VKE6_9SAUR</name>
<dbReference type="InterPro" id="IPR016186">
    <property type="entry name" value="C-type_lectin-like/link_sf"/>
</dbReference>
<dbReference type="Proteomes" id="UP000694393">
    <property type="component" value="Unplaced"/>
</dbReference>
<dbReference type="AlphaFoldDB" id="A0A8C8VKE6"/>
<keyword evidence="3" id="KW-1185">Reference proteome</keyword>
<keyword evidence="1" id="KW-0732">Signal</keyword>
<reference evidence="2" key="2">
    <citation type="submission" date="2025-09" db="UniProtKB">
        <authorList>
            <consortium name="Ensembl"/>
        </authorList>
    </citation>
    <scope>IDENTIFICATION</scope>
</reference>